<evidence type="ECO:0008006" key="4">
    <source>
        <dbReference type="Google" id="ProtNLM"/>
    </source>
</evidence>
<dbReference type="EMBL" id="CP051627">
    <property type="protein sequence ID" value="UPT21994.1"/>
    <property type="molecule type" value="Genomic_DNA"/>
</dbReference>
<dbReference type="RefSeq" id="WP_248590469.1">
    <property type="nucleotide sequence ID" value="NZ_BAABEB010000003.1"/>
</dbReference>
<reference evidence="2 3" key="1">
    <citation type="submission" date="2020-04" db="EMBL/GenBank/DDBJ databases">
        <title>Thermobifida alba genome sequencing and assembly.</title>
        <authorList>
            <person name="Luzics S."/>
            <person name="Horvath B."/>
            <person name="Nagy I."/>
            <person name="Toth A."/>
            <person name="Nagy I."/>
            <person name="Kukolya J."/>
        </authorList>
    </citation>
    <scope>NUCLEOTIDE SEQUENCE [LARGE SCALE GENOMIC DNA]</scope>
    <source>
        <strain evidence="2 3">DSM 43795</strain>
    </source>
</reference>
<organism evidence="2 3">
    <name type="scientific">Thermobifida alba</name>
    <name type="common">Thermomonospora alba</name>
    <dbReference type="NCBI Taxonomy" id="53522"/>
    <lineage>
        <taxon>Bacteria</taxon>
        <taxon>Bacillati</taxon>
        <taxon>Actinomycetota</taxon>
        <taxon>Actinomycetes</taxon>
        <taxon>Streptosporangiales</taxon>
        <taxon>Nocardiopsidaceae</taxon>
        <taxon>Thermobifida</taxon>
    </lineage>
</organism>
<evidence type="ECO:0000256" key="1">
    <source>
        <dbReference type="SAM" id="MobiDB-lite"/>
    </source>
</evidence>
<protein>
    <recommendedName>
        <fullName evidence="4">Band 7 domain-containing protein</fullName>
    </recommendedName>
</protein>
<sequence length="384" mass="43213">MSRPLVYGPFNVTLLEGGRNPRPGTAFVFSLENGDTVVLNRRLSASERLRYRYRYEVNLSDWGFTWDDQFPSSTGGFDFQVRLSVGWRIWDPIEVVRRNIIDASHVEVRLRGHIQTAMRPWALEFAIEERADAEKEMNARSRTLIQQMPFGIEVTECHVRLSLDEATETHLQQKLGLERTYEEQERVGLLAIQEARTQQGLQTMRDNYQNEQVRQRFENLTTAASNEETGLLRWSIAENPGQTFEILREWMDRGERTQQQKIELVKELVEKGLIQPADADPILQKLMEDTRSPGAGLPPAQRSDGPGAPSALPPAVFLPPSETVQAQSEARPEPPSGAGQETAGQQGLPRFDTGTGAQHASPVPDGVVGWKSVGRKTAQEEQDD</sequence>
<feature type="region of interest" description="Disordered" evidence="1">
    <location>
        <begin position="289"/>
        <end position="384"/>
    </location>
</feature>
<evidence type="ECO:0000313" key="3">
    <source>
        <dbReference type="Proteomes" id="UP000832041"/>
    </source>
</evidence>
<proteinExistence type="predicted"/>
<gene>
    <name evidence="2" type="ORF">FOF52_14315</name>
</gene>
<evidence type="ECO:0000313" key="2">
    <source>
        <dbReference type="EMBL" id="UPT21994.1"/>
    </source>
</evidence>
<dbReference type="Proteomes" id="UP000832041">
    <property type="component" value="Chromosome"/>
</dbReference>
<accession>A0ABY4L2V0</accession>
<keyword evidence="3" id="KW-1185">Reference proteome</keyword>
<name>A0ABY4L2V0_THEAE</name>